<dbReference type="Proteomes" id="UP000007460">
    <property type="component" value="Chromosome"/>
</dbReference>
<reference evidence="1 2" key="1">
    <citation type="journal article" date="2010" name="J. Bacteriol.">
        <title>Complete genome sequence of "Candidatus Puniceispirillum marinum" IMCC1322, a representative of the SAR116 clade in the Alphaproteobacteria.</title>
        <authorList>
            <person name="Oh H.M."/>
            <person name="Kwon K.K."/>
            <person name="Kang I."/>
            <person name="Kang S.G."/>
            <person name="Lee J.H."/>
            <person name="Kim S.J."/>
            <person name="Cho J.C."/>
        </authorList>
    </citation>
    <scope>NUCLEOTIDE SEQUENCE [LARGE SCALE GENOMIC DNA]</scope>
    <source>
        <strain evidence="1 2">IMCC1322</strain>
    </source>
</reference>
<dbReference type="AlphaFoldDB" id="D5BMQ8"/>
<evidence type="ECO:0000313" key="1">
    <source>
        <dbReference type="EMBL" id="ADE40101.1"/>
    </source>
</evidence>
<organism evidence="1 2">
    <name type="scientific">Puniceispirillum marinum (strain IMCC1322)</name>
    <dbReference type="NCBI Taxonomy" id="488538"/>
    <lineage>
        <taxon>Bacteria</taxon>
        <taxon>Pseudomonadati</taxon>
        <taxon>Pseudomonadota</taxon>
        <taxon>Alphaproteobacteria</taxon>
        <taxon>Candidatus Puniceispirillales</taxon>
        <taxon>Candidatus Puniceispirillaceae</taxon>
        <taxon>Candidatus Puniceispirillum</taxon>
    </lineage>
</organism>
<dbReference type="HOGENOM" id="CLU_2754969_0_0_5"/>
<proteinExistence type="predicted"/>
<gene>
    <name evidence="1" type="ordered locus">SAR116_1858</name>
</gene>
<protein>
    <submittedName>
        <fullName evidence="1">Uncharacterized protein</fullName>
    </submittedName>
</protein>
<keyword evidence="2" id="KW-1185">Reference proteome</keyword>
<name>D5BMQ8_PUNMI</name>
<sequence>MQVSTSSPLELGGVTYAQILLSNIFKACDASYADASMNLGMIEEIAIKEQNHVYDVIEYSTAAYHLVWRF</sequence>
<dbReference type="KEGG" id="apb:SAR116_1858"/>
<accession>D5BMQ8</accession>
<dbReference type="EMBL" id="CP001751">
    <property type="protein sequence ID" value="ADE40101.1"/>
    <property type="molecule type" value="Genomic_DNA"/>
</dbReference>
<evidence type="ECO:0000313" key="2">
    <source>
        <dbReference type="Proteomes" id="UP000007460"/>
    </source>
</evidence>